<accession>A0A8C7AKM6</accession>
<keyword evidence="3" id="KW-1185">Reference proteome</keyword>
<dbReference type="InterPro" id="IPR037365">
    <property type="entry name" value="Slowmo/Ups"/>
</dbReference>
<dbReference type="GeneTree" id="ENSGT00950000182810"/>
<dbReference type="PROSITE" id="PS50904">
    <property type="entry name" value="PRELI_MSF1"/>
    <property type="match status" value="1"/>
</dbReference>
<reference evidence="2" key="2">
    <citation type="submission" date="2025-09" db="UniProtKB">
        <authorList>
            <consortium name="Ensembl"/>
        </authorList>
    </citation>
    <scope>IDENTIFICATION</scope>
</reference>
<evidence type="ECO:0000313" key="3">
    <source>
        <dbReference type="Proteomes" id="UP000694425"/>
    </source>
</evidence>
<dbReference type="Pfam" id="PF04707">
    <property type="entry name" value="PRELI"/>
    <property type="match status" value="1"/>
</dbReference>
<evidence type="ECO:0000259" key="1">
    <source>
        <dbReference type="PROSITE" id="PS50904"/>
    </source>
</evidence>
<dbReference type="PANTHER" id="PTHR11158">
    <property type="entry name" value="MSF1/PX19 RELATED"/>
    <property type="match status" value="1"/>
</dbReference>
<name>A0A8C7AKM6_NEOVI</name>
<sequence>MNIWTSESIFDHLWETVITATIQKYPNSMNPNVVGTDLLDRLLDPSGKLRSHTLFSTEGLPSIVKSLIGAARTKTQVQEHSVVDPTEKTVEFQIH</sequence>
<evidence type="ECO:0000313" key="2">
    <source>
        <dbReference type="Ensembl" id="ENSNVIP00000010010.1"/>
    </source>
</evidence>
<dbReference type="Proteomes" id="UP000694425">
    <property type="component" value="Unplaced"/>
</dbReference>
<dbReference type="Ensembl" id="ENSNVIT00000011701.1">
    <property type="protein sequence ID" value="ENSNVIP00000010010.1"/>
    <property type="gene ID" value="ENSNVIG00000007905.1"/>
</dbReference>
<dbReference type="AlphaFoldDB" id="A0A8C7AKM6"/>
<dbReference type="InterPro" id="IPR006797">
    <property type="entry name" value="PRELI/MSF1_dom"/>
</dbReference>
<dbReference type="GO" id="GO:0005758">
    <property type="term" value="C:mitochondrial intermembrane space"/>
    <property type="evidence" value="ECO:0007669"/>
    <property type="project" value="InterPro"/>
</dbReference>
<reference evidence="2" key="1">
    <citation type="submission" date="2025-08" db="UniProtKB">
        <authorList>
            <consortium name="Ensembl"/>
        </authorList>
    </citation>
    <scope>IDENTIFICATION</scope>
</reference>
<feature type="domain" description="PRELI/MSF1" evidence="1">
    <location>
        <begin position="1"/>
        <end position="95"/>
    </location>
</feature>
<protein>
    <recommendedName>
        <fullName evidence="1">PRELI/MSF1 domain-containing protein</fullName>
    </recommendedName>
</protein>
<organism evidence="2 3">
    <name type="scientific">Neovison vison</name>
    <name type="common">American mink</name>
    <name type="synonym">Mustela vison</name>
    <dbReference type="NCBI Taxonomy" id="452646"/>
    <lineage>
        <taxon>Eukaryota</taxon>
        <taxon>Metazoa</taxon>
        <taxon>Chordata</taxon>
        <taxon>Craniata</taxon>
        <taxon>Vertebrata</taxon>
        <taxon>Euteleostomi</taxon>
        <taxon>Mammalia</taxon>
        <taxon>Eutheria</taxon>
        <taxon>Laurasiatheria</taxon>
        <taxon>Carnivora</taxon>
        <taxon>Caniformia</taxon>
        <taxon>Musteloidea</taxon>
        <taxon>Mustelidae</taxon>
        <taxon>Mustelinae</taxon>
        <taxon>Neogale</taxon>
    </lineage>
</organism>
<proteinExistence type="predicted"/>